<dbReference type="GO" id="GO:0140662">
    <property type="term" value="F:ATP-dependent protein folding chaperone"/>
    <property type="evidence" value="ECO:0007669"/>
    <property type="project" value="InterPro"/>
</dbReference>
<evidence type="ECO:0000313" key="8">
    <source>
        <dbReference type="EMBL" id="KRZ49281.1"/>
    </source>
</evidence>
<dbReference type="InterPro" id="IPR027409">
    <property type="entry name" value="GroEL-like_apical_dom_sf"/>
</dbReference>
<dbReference type="Proteomes" id="UP000054721">
    <property type="component" value="Unassembled WGS sequence"/>
</dbReference>
<comment type="caution">
    <text evidence="8">The sequence shown here is derived from an EMBL/GenBank/DDBJ whole genome shotgun (WGS) entry which is preliminary data.</text>
</comment>
<dbReference type="InterPro" id="IPR002423">
    <property type="entry name" value="Cpn60/GroEL/TCP-1"/>
</dbReference>
<evidence type="ECO:0000256" key="6">
    <source>
        <dbReference type="ARBA" id="ARBA00023186"/>
    </source>
</evidence>
<comment type="subcellular location">
    <subcellularLocation>
        <location evidence="1">Cytoplasm</location>
    </subcellularLocation>
</comment>
<dbReference type="GO" id="GO:0051082">
    <property type="term" value="F:unfolded protein binding"/>
    <property type="evidence" value="ECO:0007669"/>
    <property type="project" value="InterPro"/>
</dbReference>
<dbReference type="PROSITE" id="PS00750">
    <property type="entry name" value="TCP1_1"/>
    <property type="match status" value="1"/>
</dbReference>
<organism evidence="8 9">
    <name type="scientific">Trichinella nativa</name>
    <dbReference type="NCBI Taxonomy" id="6335"/>
    <lineage>
        <taxon>Eukaryota</taxon>
        <taxon>Metazoa</taxon>
        <taxon>Ecdysozoa</taxon>
        <taxon>Nematoda</taxon>
        <taxon>Enoplea</taxon>
        <taxon>Dorylaimia</taxon>
        <taxon>Trichinellida</taxon>
        <taxon>Trichinellidae</taxon>
        <taxon>Trichinella</taxon>
    </lineage>
</organism>
<dbReference type="SUPFAM" id="SSF48592">
    <property type="entry name" value="GroEL equatorial domain-like"/>
    <property type="match status" value="1"/>
</dbReference>
<keyword evidence="4 7" id="KW-0547">Nucleotide-binding</keyword>
<comment type="similarity">
    <text evidence="2 7">Belongs to the TCP-1 chaperonin family.</text>
</comment>
<dbReference type="InterPro" id="IPR012722">
    <property type="entry name" value="Chap_CCT_zeta"/>
</dbReference>
<dbReference type="FunFam" id="1.10.560.10:FF:000058">
    <property type="entry name" value="T-complex protein 1 subunit zeta"/>
    <property type="match status" value="1"/>
</dbReference>
<dbReference type="SUPFAM" id="SSF54849">
    <property type="entry name" value="GroEL-intermediate domain like"/>
    <property type="match status" value="1"/>
</dbReference>
<name>A0A0V1KQB2_9BILA</name>
<dbReference type="Gene3D" id="1.10.560.10">
    <property type="entry name" value="GroEL-like equatorial domain"/>
    <property type="match status" value="1"/>
</dbReference>
<dbReference type="FunFam" id="3.30.260.10:FF:000017">
    <property type="entry name" value="T-complex protein 1 subunit zeta"/>
    <property type="match status" value="1"/>
</dbReference>
<evidence type="ECO:0000256" key="4">
    <source>
        <dbReference type="ARBA" id="ARBA00022741"/>
    </source>
</evidence>
<dbReference type="GO" id="GO:0005524">
    <property type="term" value="F:ATP binding"/>
    <property type="evidence" value="ECO:0007669"/>
    <property type="project" value="UniProtKB-KW"/>
</dbReference>
<evidence type="ECO:0000256" key="2">
    <source>
        <dbReference type="ARBA" id="ARBA00008020"/>
    </source>
</evidence>
<dbReference type="Gene3D" id="3.50.7.10">
    <property type="entry name" value="GroEL"/>
    <property type="match status" value="1"/>
</dbReference>
<proteinExistence type="inferred from homology"/>
<evidence type="ECO:0000256" key="1">
    <source>
        <dbReference type="ARBA" id="ARBA00004496"/>
    </source>
</evidence>
<gene>
    <name evidence="8" type="primary">CCT6A</name>
    <name evidence="8" type="ORF">T02_15450</name>
</gene>
<dbReference type="STRING" id="6335.A0A0V1KQB2"/>
<keyword evidence="5 7" id="KW-0067">ATP-binding</keyword>
<evidence type="ECO:0000256" key="5">
    <source>
        <dbReference type="ARBA" id="ARBA00022840"/>
    </source>
</evidence>
<sequence>MKLVEESGLLNIVPKKNQGKTATRLTIYPALVIGSGCLFCPENHSVEFFTALCVKNCLLIMASLLRFNPMVEFSRGGVALQVNLVAAKGLLEIMRTNLGPKGTMKMLVSGSGDIKISKDGNVLLNEMQIKVPTASMIAKTSTALNDITGDGTTSVVMLIGELLKQAENYITEGVHPRIICDGIELGKDRCIELLDEMKVCLPLEKDLLLKVAGTALRTKVAAELADHLTEIVVDAVLAIRTEHKPIDLLMVEIMTMQHCTEMDTKLIRGLVLDHGVRHPDMKKVVRNAYILACNVSLEFEKPEVNVKALYKNAAEREKVLASEREFIIKRVQKIIDLKRKVCDLQSMNDNVERNFVVINQKVPIMRKWKGIDPISLDLFARAGIPALRRAKRRNMERLMLACGCTPVNSVDDLSPDVLGKAGLVQEYTLGEEKYTFVEEVENPKSVTILIKGPNKHSINQVKDAVNDGLQSVKNTFEDGGCVIPGAGAFEIAAYCKLMTLKEMVDGRVKMGIQAFADALLVIVKSLSQNAGFHPMESCIKLQDEYKKLRMPIGLNLYTGDIMLPVEEGIFDNYCVKKSILTSSATTASSLLMVDEIIRGGMSTKGT</sequence>
<evidence type="ECO:0000256" key="3">
    <source>
        <dbReference type="ARBA" id="ARBA00022490"/>
    </source>
</evidence>
<dbReference type="PANTHER" id="PTHR11353">
    <property type="entry name" value="CHAPERONIN"/>
    <property type="match status" value="1"/>
</dbReference>
<dbReference type="FunFam" id="1.10.560.10:FF:000038">
    <property type="entry name" value="Chaperonin containing TCP1 subunit 6B"/>
    <property type="match status" value="1"/>
</dbReference>
<keyword evidence="9" id="KW-1185">Reference proteome</keyword>
<reference evidence="8 9" key="1">
    <citation type="submission" date="2015-05" db="EMBL/GenBank/DDBJ databases">
        <title>Evolution of Trichinella species and genotypes.</title>
        <authorList>
            <person name="Korhonen P.K."/>
            <person name="Edoardo P."/>
            <person name="Giuseppe L.R."/>
            <person name="Gasser R.B."/>
        </authorList>
    </citation>
    <scope>NUCLEOTIDE SEQUENCE [LARGE SCALE GENOMIC DNA]</scope>
    <source>
        <strain evidence="8">ISS10</strain>
    </source>
</reference>
<keyword evidence="3" id="KW-0963">Cytoplasm</keyword>
<dbReference type="SUPFAM" id="SSF52029">
    <property type="entry name" value="GroEL apical domain-like"/>
    <property type="match status" value="1"/>
</dbReference>
<dbReference type="OrthoDB" id="10052040at2759"/>
<evidence type="ECO:0000313" key="9">
    <source>
        <dbReference type="Proteomes" id="UP000054721"/>
    </source>
</evidence>
<keyword evidence="6 7" id="KW-0143">Chaperone</keyword>
<dbReference type="AlphaFoldDB" id="A0A0V1KQB2"/>
<dbReference type="PRINTS" id="PR00304">
    <property type="entry name" value="TCOMPLEXTCP1"/>
</dbReference>
<dbReference type="InterPro" id="IPR027413">
    <property type="entry name" value="GROEL-like_equatorial_sf"/>
</dbReference>
<dbReference type="Gene3D" id="3.30.260.10">
    <property type="entry name" value="TCP-1-like chaperonin intermediate domain"/>
    <property type="match status" value="1"/>
</dbReference>
<dbReference type="EMBL" id="JYDW01000322">
    <property type="protein sequence ID" value="KRZ49281.1"/>
    <property type="molecule type" value="Genomic_DNA"/>
</dbReference>
<accession>A0A0V1KQB2</accession>
<dbReference type="GO" id="GO:0016887">
    <property type="term" value="F:ATP hydrolysis activity"/>
    <property type="evidence" value="ECO:0007669"/>
    <property type="project" value="InterPro"/>
</dbReference>
<evidence type="ECO:0000256" key="7">
    <source>
        <dbReference type="RuleBase" id="RU004187"/>
    </source>
</evidence>
<dbReference type="CDD" id="cd03342">
    <property type="entry name" value="TCP1_zeta"/>
    <property type="match status" value="1"/>
</dbReference>
<dbReference type="FunFam" id="3.50.7.10:FF:000004">
    <property type="entry name" value="T-complex protein 1 subunit zeta"/>
    <property type="match status" value="1"/>
</dbReference>
<dbReference type="InterPro" id="IPR027410">
    <property type="entry name" value="TCP-1-like_intermed_sf"/>
</dbReference>
<dbReference type="InterPro" id="IPR002194">
    <property type="entry name" value="Chaperonin_TCP-1_CS"/>
</dbReference>
<protein>
    <submittedName>
        <fullName evidence="8">T-complex protein 1 subunit zeta</fullName>
    </submittedName>
</protein>
<dbReference type="InterPro" id="IPR017998">
    <property type="entry name" value="Chaperone_TCP-1"/>
</dbReference>
<dbReference type="GO" id="GO:0005737">
    <property type="term" value="C:cytoplasm"/>
    <property type="evidence" value="ECO:0007669"/>
    <property type="project" value="UniProtKB-SubCell"/>
</dbReference>
<dbReference type="Pfam" id="PF00118">
    <property type="entry name" value="Cpn60_TCP1"/>
    <property type="match status" value="1"/>
</dbReference>
<dbReference type="NCBIfam" id="TIGR02347">
    <property type="entry name" value="chap_CCT_zeta"/>
    <property type="match status" value="1"/>
</dbReference>